<feature type="transmembrane region" description="Helical" evidence="2">
    <location>
        <begin position="14"/>
        <end position="34"/>
    </location>
</feature>
<dbReference type="InterPro" id="IPR002931">
    <property type="entry name" value="Transglutaminase-like"/>
</dbReference>
<feature type="transmembrane region" description="Helical" evidence="2">
    <location>
        <begin position="133"/>
        <end position="153"/>
    </location>
</feature>
<feature type="transmembrane region" description="Helical" evidence="2">
    <location>
        <begin position="40"/>
        <end position="58"/>
    </location>
</feature>
<reference evidence="4 5" key="1">
    <citation type="submission" date="2018-10" db="EMBL/GenBank/DDBJ databases">
        <authorList>
            <person name="Li J."/>
        </authorList>
    </citation>
    <scope>NUCLEOTIDE SEQUENCE [LARGE SCALE GENOMIC DNA]</scope>
    <source>
        <strain evidence="4 5">IF 016277</strain>
    </source>
</reference>
<gene>
    <name evidence="4" type="ORF">D9V32_07000</name>
</gene>
<accession>A0A3L7A6V9</accession>
<keyword evidence="5" id="KW-1185">Reference proteome</keyword>
<feature type="transmembrane region" description="Helical" evidence="2">
    <location>
        <begin position="65"/>
        <end position="91"/>
    </location>
</feature>
<feature type="transmembrane region" description="Helical" evidence="2">
    <location>
        <begin position="185"/>
        <end position="203"/>
    </location>
</feature>
<evidence type="ECO:0000259" key="3">
    <source>
        <dbReference type="SMART" id="SM00460"/>
    </source>
</evidence>
<feature type="region of interest" description="Disordered" evidence="1">
    <location>
        <begin position="714"/>
        <end position="743"/>
    </location>
</feature>
<feature type="transmembrane region" description="Helical" evidence="2">
    <location>
        <begin position="215"/>
        <end position="234"/>
    </location>
</feature>
<name>A0A3L7A6V9_9MICO</name>
<dbReference type="OrthoDB" id="9804023at2"/>
<dbReference type="InterPro" id="IPR038765">
    <property type="entry name" value="Papain-like_cys_pep_sf"/>
</dbReference>
<dbReference type="Proteomes" id="UP000272503">
    <property type="component" value="Unassembled WGS sequence"/>
</dbReference>
<organism evidence="4 5">
    <name type="scientific">Mycetocola tolaasinivorans</name>
    <dbReference type="NCBI Taxonomy" id="76635"/>
    <lineage>
        <taxon>Bacteria</taxon>
        <taxon>Bacillati</taxon>
        <taxon>Actinomycetota</taxon>
        <taxon>Actinomycetes</taxon>
        <taxon>Micrococcales</taxon>
        <taxon>Microbacteriaceae</taxon>
        <taxon>Mycetocola</taxon>
    </lineage>
</organism>
<feature type="transmembrane region" description="Helical" evidence="2">
    <location>
        <begin position="619"/>
        <end position="639"/>
    </location>
</feature>
<feature type="transmembrane region" description="Helical" evidence="2">
    <location>
        <begin position="160"/>
        <end position="179"/>
    </location>
</feature>
<keyword evidence="2" id="KW-0472">Membrane</keyword>
<evidence type="ECO:0000313" key="5">
    <source>
        <dbReference type="Proteomes" id="UP000272503"/>
    </source>
</evidence>
<evidence type="ECO:0000313" key="4">
    <source>
        <dbReference type="EMBL" id="RLP75907.1"/>
    </source>
</evidence>
<dbReference type="InterPro" id="IPR021878">
    <property type="entry name" value="TgpA_N"/>
</dbReference>
<dbReference type="EMBL" id="RCUX01000005">
    <property type="protein sequence ID" value="RLP75907.1"/>
    <property type="molecule type" value="Genomic_DNA"/>
</dbReference>
<dbReference type="SMART" id="SM00460">
    <property type="entry name" value="TGc"/>
    <property type="match status" value="1"/>
</dbReference>
<dbReference type="SUPFAM" id="SSF54001">
    <property type="entry name" value="Cysteine proteinases"/>
    <property type="match status" value="1"/>
</dbReference>
<dbReference type="Pfam" id="PF11992">
    <property type="entry name" value="TgpA_N"/>
    <property type="match status" value="1"/>
</dbReference>
<dbReference type="PANTHER" id="PTHR42736:SF1">
    <property type="entry name" value="PROTEIN-GLUTAMINE GAMMA-GLUTAMYLTRANSFERASE"/>
    <property type="match status" value="1"/>
</dbReference>
<dbReference type="AlphaFoldDB" id="A0A3L7A6V9"/>
<evidence type="ECO:0000256" key="1">
    <source>
        <dbReference type="SAM" id="MobiDB-lite"/>
    </source>
</evidence>
<proteinExistence type="predicted"/>
<dbReference type="Pfam" id="PF01841">
    <property type="entry name" value="Transglut_core"/>
    <property type="match status" value="1"/>
</dbReference>
<keyword evidence="2" id="KW-1133">Transmembrane helix</keyword>
<feature type="compositionally biased region" description="Low complexity" evidence="1">
    <location>
        <begin position="563"/>
        <end position="608"/>
    </location>
</feature>
<dbReference type="PANTHER" id="PTHR42736">
    <property type="entry name" value="PROTEIN-GLUTAMINE GAMMA-GLUTAMYLTRANSFERASE"/>
    <property type="match status" value="1"/>
</dbReference>
<feature type="region of interest" description="Disordered" evidence="1">
    <location>
        <begin position="555"/>
        <end position="608"/>
    </location>
</feature>
<evidence type="ECO:0000256" key="2">
    <source>
        <dbReference type="SAM" id="Phobius"/>
    </source>
</evidence>
<sequence length="778" mass="81909">MSTPAPTPWHRSDALRWTATLALFATSLGGFTSIFTGSRWILSVLGCVVVLYVAIFVTRALTRRLPVFVSGLLSGLAGILLAGATLILMFAPGTALLGVVPTPLTFTAFGDLIETGSQQMTTGSAPLEPQTDFLFLIVVTGSLIALVMAALVLAAGLPMLAVLLALVTYAAPLLALPVGFNPLTFAALAVAVLLLLLVTRPLPREGSSARRIPPIALPLGAATVALTLVVTPPLTAAIAPNPVSIAGRAGPFQTGINPLISLGEDLRRGVSTVAMNYITTADSPPYVRVFTIDDLDRTLWQPRAFRADPRNSVNSFPAPPGLGPDIAVTPYATTFSMESLSTSWLPLTYPATSVSGLNGQWLWEEPGLSAYSAQSTTRAQRYTVQSLLVEPTAQQLRDAPAGADADVDPRYRSLPDDLPDNITTVMLKVLADANAETDYDRAVALERFFRSSFTYSESAPVQNGFNGTAGEVIGSFLDRRTGYCVHFASAMTVMARMLYIPARIAVGYLPGTIDHLTDDGDRVYRVASTDLHAWPELYFEGIGWTAFEPTASRGAPSAFREVSTTSPTDPATPTVAPTTAPTQASTSDPTPSATPSASATASAPPSSAGGIVVSPRAEFWTVLGVVMILILVLLLPLAARALQRAQRRRRGARTGRNAGAAWAEVLATAVDLGVPAGPGASPRAIAAHLTGISGQAAGQLDALAAAVEAESYARPGTGDISSERGRDTATPADAASSGGTQHSWRDAEHIVRELRASVPLSARLRALFFPRSLRWPRE</sequence>
<protein>
    <recommendedName>
        <fullName evidence="3">Transglutaminase-like domain-containing protein</fullName>
    </recommendedName>
</protein>
<comment type="caution">
    <text evidence="4">The sequence shown here is derived from an EMBL/GenBank/DDBJ whole genome shotgun (WGS) entry which is preliminary data.</text>
</comment>
<keyword evidence="2" id="KW-0812">Transmembrane</keyword>
<dbReference type="RefSeq" id="WP_121648192.1">
    <property type="nucleotide sequence ID" value="NZ_RCUX01000005.1"/>
</dbReference>
<feature type="domain" description="Transglutaminase-like" evidence="3">
    <location>
        <begin position="476"/>
        <end position="551"/>
    </location>
</feature>
<dbReference type="Gene3D" id="3.10.620.30">
    <property type="match status" value="1"/>
</dbReference>
<dbReference type="InterPro" id="IPR052901">
    <property type="entry name" value="Bact_TGase-like"/>
</dbReference>